<organism evidence="2 3">
    <name type="scientific">Crossiella cryophila</name>
    <dbReference type="NCBI Taxonomy" id="43355"/>
    <lineage>
        <taxon>Bacteria</taxon>
        <taxon>Bacillati</taxon>
        <taxon>Actinomycetota</taxon>
        <taxon>Actinomycetes</taxon>
        <taxon>Pseudonocardiales</taxon>
        <taxon>Pseudonocardiaceae</taxon>
        <taxon>Crossiella</taxon>
    </lineage>
</organism>
<dbReference type="RefSeq" id="WP_185004619.1">
    <property type="nucleotide sequence ID" value="NZ_BAAAUI010000052.1"/>
</dbReference>
<dbReference type="Pfam" id="PF01636">
    <property type="entry name" value="APH"/>
    <property type="match status" value="1"/>
</dbReference>
<keyword evidence="2" id="KW-0418">Kinase</keyword>
<dbReference type="EMBL" id="JACHMH010000001">
    <property type="protein sequence ID" value="MBB4678789.1"/>
    <property type="molecule type" value="Genomic_DNA"/>
</dbReference>
<evidence type="ECO:0000313" key="3">
    <source>
        <dbReference type="Proteomes" id="UP000533598"/>
    </source>
</evidence>
<dbReference type="SUPFAM" id="SSF56112">
    <property type="entry name" value="Protein kinase-like (PK-like)"/>
    <property type="match status" value="1"/>
</dbReference>
<keyword evidence="2" id="KW-0808">Transferase</keyword>
<reference evidence="2 3" key="1">
    <citation type="submission" date="2020-08" db="EMBL/GenBank/DDBJ databases">
        <title>Sequencing the genomes of 1000 actinobacteria strains.</title>
        <authorList>
            <person name="Klenk H.-P."/>
        </authorList>
    </citation>
    <scope>NUCLEOTIDE SEQUENCE [LARGE SCALE GENOMIC DNA]</scope>
    <source>
        <strain evidence="2 3">DSM 44230</strain>
    </source>
</reference>
<feature type="domain" description="Aminoglycoside phosphotransferase" evidence="1">
    <location>
        <begin position="40"/>
        <end position="247"/>
    </location>
</feature>
<accession>A0A7W7FXC8</accession>
<evidence type="ECO:0000259" key="1">
    <source>
        <dbReference type="Pfam" id="PF01636"/>
    </source>
</evidence>
<dbReference type="GO" id="GO:0016301">
    <property type="term" value="F:kinase activity"/>
    <property type="evidence" value="ECO:0007669"/>
    <property type="project" value="UniProtKB-KW"/>
</dbReference>
<name>A0A7W7FXC8_9PSEU</name>
<dbReference type="InterPro" id="IPR002575">
    <property type="entry name" value="Aminoglycoside_PTrfase"/>
</dbReference>
<evidence type="ECO:0000313" key="2">
    <source>
        <dbReference type="EMBL" id="MBB4678789.1"/>
    </source>
</evidence>
<sequence>MTDDHQTDWFGLPPEAVAHCQRVLGPCHPVADLSWPHGGARTVEVHAADGQSWIAKSVAKPSAYERERDAYRDWVPALADNAPHLLDAADNLRLLLISKLPGTLAESTPAATSPQAHHRAGELTRRFHQSTAPITDPGFAPRLLAKFDSWATRAETLLSQSQLAAARTELSGLATLPAPTLVPCHLDNHPRNWLVDDTGRLRLIDFGHARKDVWIQDLSRLHFGVWHNRPDLREAFLSGYGRTPTELDLAVLRCYAAYTGVSTVVWAHEHADPEFEAHGREILARSGS</sequence>
<keyword evidence="3" id="KW-1185">Reference proteome</keyword>
<protein>
    <submittedName>
        <fullName evidence="2">Ser/Thr protein kinase RdoA (MazF antagonist)</fullName>
    </submittedName>
</protein>
<dbReference type="Proteomes" id="UP000533598">
    <property type="component" value="Unassembled WGS sequence"/>
</dbReference>
<dbReference type="Gene3D" id="3.90.1200.10">
    <property type="match status" value="1"/>
</dbReference>
<gene>
    <name evidence="2" type="ORF">HNR67_004907</name>
</gene>
<comment type="caution">
    <text evidence="2">The sequence shown here is derived from an EMBL/GenBank/DDBJ whole genome shotgun (WGS) entry which is preliminary data.</text>
</comment>
<dbReference type="AlphaFoldDB" id="A0A7W7FXC8"/>
<dbReference type="InterPro" id="IPR011009">
    <property type="entry name" value="Kinase-like_dom_sf"/>
</dbReference>
<proteinExistence type="predicted"/>